<evidence type="ECO:0000256" key="1">
    <source>
        <dbReference type="SAM" id="MobiDB-lite"/>
    </source>
</evidence>
<proteinExistence type="predicted"/>
<dbReference type="Pfam" id="PF14709">
    <property type="entry name" value="DND1_DSRM"/>
    <property type="match status" value="1"/>
</dbReference>
<accession>A0A6I9NV30</accession>
<dbReference type="RefSeq" id="XP_010778805.1">
    <property type="nucleotide sequence ID" value="XM_010780503.1"/>
</dbReference>
<keyword evidence="2" id="KW-1185">Reference proteome</keyword>
<evidence type="ECO:0000313" key="2">
    <source>
        <dbReference type="Proteomes" id="UP000504611"/>
    </source>
</evidence>
<dbReference type="AlphaFoldDB" id="A0A6I9NV30"/>
<reference evidence="3" key="1">
    <citation type="submission" date="2025-08" db="UniProtKB">
        <authorList>
            <consortium name="RefSeq"/>
        </authorList>
    </citation>
    <scope>IDENTIFICATION</scope>
    <source>
        <tissue evidence="3">Muscle</tissue>
    </source>
</reference>
<organism evidence="2 3">
    <name type="scientific">Notothenia coriiceps</name>
    <name type="common">black rockcod</name>
    <dbReference type="NCBI Taxonomy" id="8208"/>
    <lineage>
        <taxon>Eukaryota</taxon>
        <taxon>Metazoa</taxon>
        <taxon>Chordata</taxon>
        <taxon>Craniata</taxon>
        <taxon>Vertebrata</taxon>
        <taxon>Euteleostomi</taxon>
        <taxon>Actinopterygii</taxon>
        <taxon>Neopterygii</taxon>
        <taxon>Teleostei</taxon>
        <taxon>Neoteleostei</taxon>
        <taxon>Acanthomorphata</taxon>
        <taxon>Eupercaria</taxon>
        <taxon>Perciformes</taxon>
        <taxon>Notothenioidei</taxon>
        <taxon>Nototheniidae</taxon>
        <taxon>Notothenia</taxon>
    </lineage>
</organism>
<evidence type="ECO:0000313" key="3">
    <source>
        <dbReference type="RefSeq" id="XP_010778805.1"/>
    </source>
</evidence>
<protein>
    <submittedName>
        <fullName evidence="3">Dead end protein 1-like</fullName>
    </submittedName>
</protein>
<gene>
    <name evidence="3" type="primary">LOC104953557</name>
</gene>
<feature type="non-terminal residue" evidence="3">
    <location>
        <position position="1"/>
    </location>
</feature>
<dbReference type="GeneID" id="104953557"/>
<dbReference type="OrthoDB" id="3800936at2759"/>
<feature type="region of interest" description="Disordered" evidence="1">
    <location>
        <begin position="16"/>
        <end position="60"/>
    </location>
</feature>
<dbReference type="KEGG" id="ncc:104953557"/>
<sequence length="184" mass="19987">IRKKFDLNITIKWQTTMKSTTDEPPPPHKFSKSLFPTPLKPPRHVLTPLRPPPRLARPPSRDAREFCKAVGEPAVPQTPPPPSSSFCASSLEGHLTSSGSLHCPMALLCELCEAKGVGVPQCNLTLNQAGSKGFMFFFYKLSVPGITPDFKGQVMILPGPSAYDTVAEAHQAAALQVLQKICNN</sequence>
<name>A0A6I9NV30_9TELE</name>
<dbReference type="Proteomes" id="UP000504611">
    <property type="component" value="Unplaced"/>
</dbReference>